<reference evidence="9 10" key="1">
    <citation type="journal article" date="2015" name="Nat. Commun.">
        <title>Lucilia cuprina genome unlocks parasitic fly biology to underpin future interventions.</title>
        <authorList>
            <person name="Anstead C.A."/>
            <person name="Korhonen P.K."/>
            <person name="Young N.D."/>
            <person name="Hall R.S."/>
            <person name="Jex A.R."/>
            <person name="Murali S.C."/>
            <person name="Hughes D.S."/>
            <person name="Lee S.F."/>
            <person name="Perry T."/>
            <person name="Stroehlein A.J."/>
            <person name="Ansell B.R."/>
            <person name="Breugelmans B."/>
            <person name="Hofmann A."/>
            <person name="Qu J."/>
            <person name="Dugan S."/>
            <person name="Lee S.L."/>
            <person name="Chao H."/>
            <person name="Dinh H."/>
            <person name="Han Y."/>
            <person name="Doddapaneni H.V."/>
            <person name="Worley K.C."/>
            <person name="Muzny D.M."/>
            <person name="Ioannidis P."/>
            <person name="Waterhouse R.M."/>
            <person name="Zdobnov E.M."/>
            <person name="James P.J."/>
            <person name="Bagnall N.H."/>
            <person name="Kotze A.C."/>
            <person name="Gibbs R.A."/>
            <person name="Richards S."/>
            <person name="Batterham P."/>
            <person name="Gasser R.B."/>
        </authorList>
    </citation>
    <scope>NUCLEOTIDE SEQUENCE [LARGE SCALE GENOMIC DNA]</scope>
    <source>
        <strain evidence="9 10">LS</strain>
        <tissue evidence="9">Full body</tissue>
    </source>
</reference>
<gene>
    <name evidence="9" type="ORF">FF38_05775</name>
</gene>
<keyword evidence="3" id="KW-0677">Repeat</keyword>
<keyword evidence="1" id="KW-0147">Chitin-binding</keyword>
<feature type="chain" id="PRO_5005535928" description="Chitin-binding type-2 domain-containing protein" evidence="7">
    <location>
        <begin position="21"/>
        <end position="346"/>
    </location>
</feature>
<evidence type="ECO:0000313" key="9">
    <source>
        <dbReference type="EMBL" id="KNC28352.1"/>
    </source>
</evidence>
<evidence type="ECO:0000256" key="6">
    <source>
        <dbReference type="SAM" id="MobiDB-lite"/>
    </source>
</evidence>
<evidence type="ECO:0000256" key="1">
    <source>
        <dbReference type="ARBA" id="ARBA00022669"/>
    </source>
</evidence>
<dbReference type="OrthoDB" id="6059830at2759"/>
<name>A0A0L0C7X6_LUCCU</name>
<evidence type="ECO:0000256" key="2">
    <source>
        <dbReference type="ARBA" id="ARBA00022729"/>
    </source>
</evidence>
<feature type="signal peptide" evidence="7">
    <location>
        <begin position="1"/>
        <end position="20"/>
    </location>
</feature>
<dbReference type="Gene3D" id="2.170.140.10">
    <property type="entry name" value="Chitin binding domain"/>
    <property type="match status" value="3"/>
</dbReference>
<dbReference type="InterPro" id="IPR051940">
    <property type="entry name" value="Chitin_bind-dev_reg"/>
</dbReference>
<dbReference type="InterPro" id="IPR036508">
    <property type="entry name" value="Chitin-bd_dom_sf"/>
</dbReference>
<evidence type="ECO:0000256" key="3">
    <source>
        <dbReference type="ARBA" id="ARBA00022737"/>
    </source>
</evidence>
<dbReference type="PANTHER" id="PTHR23301:SF0">
    <property type="entry name" value="CHITIN-BINDING TYPE-2 DOMAIN-CONTAINING PROTEIN-RELATED"/>
    <property type="match status" value="1"/>
</dbReference>
<dbReference type="STRING" id="7375.A0A0L0C7X6"/>
<comment type="caution">
    <text evidence="9">The sequence shown here is derived from an EMBL/GenBank/DDBJ whole genome shotgun (WGS) entry which is preliminary data.</text>
</comment>
<dbReference type="OMA" id="LFYYCVW"/>
<accession>A0A0L0C7X6</accession>
<keyword evidence="10" id="KW-1185">Reference proteome</keyword>
<evidence type="ECO:0000256" key="5">
    <source>
        <dbReference type="ARBA" id="ARBA00023180"/>
    </source>
</evidence>
<dbReference type="SMART" id="SM00494">
    <property type="entry name" value="ChtBD2"/>
    <property type="match status" value="3"/>
</dbReference>
<dbReference type="PROSITE" id="PS50940">
    <property type="entry name" value="CHIT_BIND_II"/>
    <property type="match status" value="2"/>
</dbReference>
<feature type="compositionally biased region" description="Pro residues" evidence="6">
    <location>
        <begin position="112"/>
        <end position="208"/>
    </location>
</feature>
<feature type="region of interest" description="Disordered" evidence="6">
    <location>
        <begin position="112"/>
        <end position="209"/>
    </location>
</feature>
<evidence type="ECO:0000256" key="7">
    <source>
        <dbReference type="SAM" id="SignalP"/>
    </source>
</evidence>
<dbReference type="SUPFAM" id="SSF57625">
    <property type="entry name" value="Invertebrate chitin-binding proteins"/>
    <property type="match status" value="3"/>
</dbReference>
<feature type="domain" description="Chitin-binding type-2" evidence="8">
    <location>
        <begin position="21"/>
        <end position="79"/>
    </location>
</feature>
<evidence type="ECO:0000313" key="10">
    <source>
        <dbReference type="Proteomes" id="UP000037069"/>
    </source>
</evidence>
<evidence type="ECO:0000256" key="4">
    <source>
        <dbReference type="ARBA" id="ARBA00023157"/>
    </source>
</evidence>
<dbReference type="InterPro" id="IPR002557">
    <property type="entry name" value="Chitin-bd_dom"/>
</dbReference>
<protein>
    <recommendedName>
        <fullName evidence="8">Chitin-binding type-2 domain-containing protein</fullName>
    </recommendedName>
</protein>
<dbReference type="GO" id="GO:0008061">
    <property type="term" value="F:chitin binding"/>
    <property type="evidence" value="ECO:0007669"/>
    <property type="project" value="UniProtKB-KW"/>
</dbReference>
<dbReference type="AlphaFoldDB" id="A0A0L0C7X6"/>
<dbReference type="PROSITE" id="PS51257">
    <property type="entry name" value="PROKAR_LIPOPROTEIN"/>
    <property type="match status" value="1"/>
</dbReference>
<sequence>MVKVLAVVTLLAISLSCVLSLDVCEHQIDGAKILYPTDCSKYVVCRYGKTYAVEKCARGKHFNRLTSQCDEPIIAACEVASVRSYSVDKVDCESCRTACGCLTESDCPATPATPAPGPATPAPATPAPETPATPAPATPTPATPATPAPATPATPAPATPATPATPVPATPATPAPATPATPAPATPATPAPDTPAPATPSPVTPAPPSNSSCSNNLTVCVGQPDNSAVYVNQTCSQYAVCISQCAIVLTCPNNLLYDIATNSCNYPQNVNCPYPHPAPSGPSAGPSGTKCEQHGKCENQPDGTQFADDASNGYIVCQCECEILRPCPANLVYNGELQVCDYPSTN</sequence>
<proteinExistence type="predicted"/>
<dbReference type="EMBL" id="JRES01000785">
    <property type="protein sequence ID" value="KNC28352.1"/>
    <property type="molecule type" value="Genomic_DNA"/>
</dbReference>
<dbReference type="Pfam" id="PF01607">
    <property type="entry name" value="CBM_14"/>
    <property type="match status" value="3"/>
</dbReference>
<keyword evidence="5" id="KW-0325">Glycoprotein</keyword>
<dbReference type="GO" id="GO:0005576">
    <property type="term" value="C:extracellular region"/>
    <property type="evidence" value="ECO:0007669"/>
    <property type="project" value="InterPro"/>
</dbReference>
<evidence type="ECO:0000259" key="8">
    <source>
        <dbReference type="PROSITE" id="PS50940"/>
    </source>
</evidence>
<keyword evidence="2 7" id="KW-0732">Signal</keyword>
<dbReference type="PANTHER" id="PTHR23301">
    <property type="entry name" value="CHITIN BINDING PERITROPHIN-A"/>
    <property type="match status" value="1"/>
</dbReference>
<keyword evidence="4" id="KW-1015">Disulfide bond</keyword>
<feature type="domain" description="Chitin-binding type-2" evidence="8">
    <location>
        <begin position="217"/>
        <end position="274"/>
    </location>
</feature>
<dbReference type="Proteomes" id="UP000037069">
    <property type="component" value="Unassembled WGS sequence"/>
</dbReference>
<organism evidence="9 10">
    <name type="scientific">Lucilia cuprina</name>
    <name type="common">Green bottle fly</name>
    <name type="synonym">Australian sheep blowfly</name>
    <dbReference type="NCBI Taxonomy" id="7375"/>
    <lineage>
        <taxon>Eukaryota</taxon>
        <taxon>Metazoa</taxon>
        <taxon>Ecdysozoa</taxon>
        <taxon>Arthropoda</taxon>
        <taxon>Hexapoda</taxon>
        <taxon>Insecta</taxon>
        <taxon>Pterygota</taxon>
        <taxon>Neoptera</taxon>
        <taxon>Endopterygota</taxon>
        <taxon>Diptera</taxon>
        <taxon>Brachycera</taxon>
        <taxon>Muscomorpha</taxon>
        <taxon>Oestroidea</taxon>
        <taxon>Calliphoridae</taxon>
        <taxon>Luciliinae</taxon>
        <taxon>Lucilia</taxon>
    </lineage>
</organism>